<dbReference type="CDD" id="cd02872">
    <property type="entry name" value="GH18_chitolectin_chitotriosidase"/>
    <property type="match status" value="1"/>
</dbReference>
<keyword evidence="1" id="KW-0378">Hydrolase</keyword>
<dbReference type="InterPro" id="IPR001579">
    <property type="entry name" value="Glyco_hydro_18_chit_AS"/>
</dbReference>
<evidence type="ECO:0000313" key="3">
    <source>
        <dbReference type="EMBL" id="CAD7232915.1"/>
    </source>
</evidence>
<gene>
    <name evidence="3" type="ORF">CTOB1V02_LOCUS10740</name>
</gene>
<dbReference type="SUPFAM" id="SSF51445">
    <property type="entry name" value="(Trans)glycosidases"/>
    <property type="match status" value="1"/>
</dbReference>
<dbReference type="SUPFAM" id="SSF54556">
    <property type="entry name" value="Chitinase insertion domain"/>
    <property type="match status" value="1"/>
</dbReference>
<dbReference type="InterPro" id="IPR050314">
    <property type="entry name" value="Glycosyl_Hydrlase_18"/>
</dbReference>
<dbReference type="PANTHER" id="PTHR11177">
    <property type="entry name" value="CHITINASE"/>
    <property type="match status" value="1"/>
</dbReference>
<dbReference type="InterPro" id="IPR001223">
    <property type="entry name" value="Glyco_hydro18_cat"/>
</dbReference>
<dbReference type="GO" id="GO:0005576">
    <property type="term" value="C:extracellular region"/>
    <property type="evidence" value="ECO:0007669"/>
    <property type="project" value="TreeGrafter"/>
</dbReference>
<dbReference type="Pfam" id="PF00704">
    <property type="entry name" value="Glyco_hydro_18"/>
    <property type="match status" value="1"/>
</dbReference>
<dbReference type="OrthoDB" id="73875at2759"/>
<dbReference type="GO" id="GO:0006032">
    <property type="term" value="P:chitin catabolic process"/>
    <property type="evidence" value="ECO:0007669"/>
    <property type="project" value="TreeGrafter"/>
</dbReference>
<proteinExistence type="inferred from homology"/>
<comment type="similarity">
    <text evidence="2">Belongs to the glycosyl hydrolase 18 family.</text>
</comment>
<accession>A0A7R8ZQ37</accession>
<dbReference type="PANTHER" id="PTHR11177:SF360">
    <property type="entry name" value="CHITINASE 4-RELATED"/>
    <property type="match status" value="1"/>
</dbReference>
<reference evidence="3" key="1">
    <citation type="submission" date="2020-11" db="EMBL/GenBank/DDBJ databases">
        <authorList>
            <person name="Tran Van P."/>
        </authorList>
    </citation>
    <scope>NUCLEOTIDE SEQUENCE</scope>
</reference>
<dbReference type="InterPro" id="IPR029070">
    <property type="entry name" value="Chitinase_insertion_sf"/>
</dbReference>
<dbReference type="InterPro" id="IPR017853">
    <property type="entry name" value="GH"/>
</dbReference>
<evidence type="ECO:0000256" key="1">
    <source>
        <dbReference type="RuleBase" id="RU000489"/>
    </source>
</evidence>
<dbReference type="AlphaFoldDB" id="A0A7R8ZQ37"/>
<dbReference type="GO" id="GO:0004568">
    <property type="term" value="F:chitinase activity"/>
    <property type="evidence" value="ECO:0007669"/>
    <property type="project" value="TreeGrafter"/>
</dbReference>
<evidence type="ECO:0000256" key="2">
    <source>
        <dbReference type="RuleBase" id="RU004453"/>
    </source>
</evidence>
<name>A0A7R8ZQ37_9CRUS</name>
<dbReference type="GO" id="GO:0008061">
    <property type="term" value="F:chitin binding"/>
    <property type="evidence" value="ECO:0007669"/>
    <property type="project" value="InterPro"/>
</dbReference>
<dbReference type="SMART" id="SM00636">
    <property type="entry name" value="Glyco_18"/>
    <property type="match status" value="1"/>
</dbReference>
<protein>
    <submittedName>
        <fullName evidence="3">Uncharacterized protein</fullName>
    </submittedName>
</protein>
<dbReference type="PROSITE" id="PS51910">
    <property type="entry name" value="GH18_2"/>
    <property type="match status" value="1"/>
</dbReference>
<dbReference type="Gene3D" id="3.10.50.10">
    <property type="match status" value="1"/>
</dbReference>
<dbReference type="InterPro" id="IPR011583">
    <property type="entry name" value="Chitinase_II/V-like_cat"/>
</dbReference>
<sequence length="443" mass="48521">MKTPESHKSINSCSSGCLHKMKASLFILVTFCALVFADVIGGGRGKKKSRDCNGKVLMCYYGSWAHYRTGNGKFTVEDIDPWACTHLIYSFAKIEGNQLVSYDSWLDLPGNLDNYRKFVALKQTNPDLKLMIAVGGWNAGSVVFSQMAANQASRATFVQSCVSFLQTYKFDGLDVDWEYPAQFGGLPQDKVRCKAMAGSNANAQNLVALLSELKAAFAPHGFLLTAAVGVGIDKIGVSYDVAGLNHHLDYINLMMYDMNGVWNGYAHHHAPLQAHPLDTGALATNNINSALAAWIQNGASRSKLVLGMPLYGRGFLLDNAYQTGIHAPAHTASPAGPYTQQAGFLGYNEICALEMKSSTNLFDIKFDSDIKGTYVLVKTSAYWQTWWIGFDDTNSLSYKVNLIKDEGLAGGMVWSIETDDFTGYCNGGKNPLLWYLSDNLVYA</sequence>
<dbReference type="Gene3D" id="3.20.20.80">
    <property type="entry name" value="Glycosidases"/>
    <property type="match status" value="1"/>
</dbReference>
<organism evidence="3">
    <name type="scientific">Cyprideis torosa</name>
    <dbReference type="NCBI Taxonomy" id="163714"/>
    <lineage>
        <taxon>Eukaryota</taxon>
        <taxon>Metazoa</taxon>
        <taxon>Ecdysozoa</taxon>
        <taxon>Arthropoda</taxon>
        <taxon>Crustacea</taxon>
        <taxon>Oligostraca</taxon>
        <taxon>Ostracoda</taxon>
        <taxon>Podocopa</taxon>
        <taxon>Podocopida</taxon>
        <taxon>Cytherocopina</taxon>
        <taxon>Cytheroidea</taxon>
        <taxon>Cytherideidae</taxon>
        <taxon>Cyprideis</taxon>
    </lineage>
</organism>
<keyword evidence="1" id="KW-0326">Glycosidase</keyword>
<dbReference type="EMBL" id="OB665313">
    <property type="protein sequence ID" value="CAD7232915.1"/>
    <property type="molecule type" value="Genomic_DNA"/>
</dbReference>
<dbReference type="PROSITE" id="PS01095">
    <property type="entry name" value="GH18_1"/>
    <property type="match status" value="1"/>
</dbReference>
<dbReference type="GO" id="GO:0005975">
    <property type="term" value="P:carbohydrate metabolic process"/>
    <property type="evidence" value="ECO:0007669"/>
    <property type="project" value="InterPro"/>
</dbReference>